<feature type="non-terminal residue" evidence="2">
    <location>
        <position position="1"/>
    </location>
</feature>
<dbReference type="Proteomes" id="UP000271974">
    <property type="component" value="Unassembled WGS sequence"/>
</dbReference>
<feature type="region of interest" description="Disordered" evidence="1">
    <location>
        <begin position="1"/>
        <end position="74"/>
    </location>
</feature>
<feature type="compositionally biased region" description="Polar residues" evidence="1">
    <location>
        <begin position="1"/>
        <end position="18"/>
    </location>
</feature>
<reference evidence="2 3" key="1">
    <citation type="submission" date="2019-01" db="EMBL/GenBank/DDBJ databases">
        <title>A draft genome assembly of the solar-powered sea slug Elysia chlorotica.</title>
        <authorList>
            <person name="Cai H."/>
            <person name="Li Q."/>
            <person name="Fang X."/>
            <person name="Li J."/>
            <person name="Curtis N.E."/>
            <person name="Altenburger A."/>
            <person name="Shibata T."/>
            <person name="Feng M."/>
            <person name="Maeda T."/>
            <person name="Schwartz J.A."/>
            <person name="Shigenobu S."/>
            <person name="Lundholm N."/>
            <person name="Nishiyama T."/>
            <person name="Yang H."/>
            <person name="Hasebe M."/>
            <person name="Li S."/>
            <person name="Pierce S.K."/>
            <person name="Wang J."/>
        </authorList>
    </citation>
    <scope>NUCLEOTIDE SEQUENCE [LARGE SCALE GENOMIC DNA]</scope>
    <source>
        <strain evidence="2">EC2010</strain>
        <tissue evidence="2">Whole organism of an adult</tissue>
    </source>
</reference>
<dbReference type="EMBL" id="RQTK01000010">
    <property type="protein sequence ID" value="RUS91520.1"/>
    <property type="molecule type" value="Genomic_DNA"/>
</dbReference>
<proteinExistence type="predicted"/>
<sequence>SHLNAQNITGRQNFNQPSAYRDASVVGRDPEPPGGPAGLRAARAGGLRRGRGERQLRDHALLGPEPAGLQPPRAGRRQLRLLLHGQRGRRSDRGRHGPREAAPGAILRHGAHRRLHDRLRYLHLPEGCDSRDGLRGGQPYRVGGVRYHLSVW</sequence>
<evidence type="ECO:0000256" key="1">
    <source>
        <dbReference type="SAM" id="MobiDB-lite"/>
    </source>
</evidence>
<organism evidence="2 3">
    <name type="scientific">Elysia chlorotica</name>
    <name type="common">Eastern emerald elysia</name>
    <name type="synonym">Sea slug</name>
    <dbReference type="NCBI Taxonomy" id="188477"/>
    <lineage>
        <taxon>Eukaryota</taxon>
        <taxon>Metazoa</taxon>
        <taxon>Spiralia</taxon>
        <taxon>Lophotrochozoa</taxon>
        <taxon>Mollusca</taxon>
        <taxon>Gastropoda</taxon>
        <taxon>Heterobranchia</taxon>
        <taxon>Euthyneura</taxon>
        <taxon>Panpulmonata</taxon>
        <taxon>Sacoglossa</taxon>
        <taxon>Placobranchoidea</taxon>
        <taxon>Plakobranchidae</taxon>
        <taxon>Elysia</taxon>
    </lineage>
</organism>
<name>A0A3S1BUD7_ELYCH</name>
<feature type="compositionally biased region" description="Basic and acidic residues" evidence="1">
    <location>
        <begin position="50"/>
        <end position="60"/>
    </location>
</feature>
<dbReference type="AlphaFoldDB" id="A0A3S1BUD7"/>
<comment type="caution">
    <text evidence="2">The sequence shown here is derived from an EMBL/GenBank/DDBJ whole genome shotgun (WGS) entry which is preliminary data.</text>
</comment>
<keyword evidence="3" id="KW-1185">Reference proteome</keyword>
<gene>
    <name evidence="2" type="ORF">EGW08_000741</name>
</gene>
<evidence type="ECO:0000313" key="2">
    <source>
        <dbReference type="EMBL" id="RUS91520.1"/>
    </source>
</evidence>
<evidence type="ECO:0000313" key="3">
    <source>
        <dbReference type="Proteomes" id="UP000271974"/>
    </source>
</evidence>
<protein>
    <submittedName>
        <fullName evidence="2">Uncharacterized protein</fullName>
    </submittedName>
</protein>
<accession>A0A3S1BUD7</accession>